<proteinExistence type="inferred from homology"/>
<feature type="transmembrane region" description="Helical" evidence="7">
    <location>
        <begin position="363"/>
        <end position="389"/>
    </location>
</feature>
<evidence type="ECO:0000256" key="7">
    <source>
        <dbReference type="SAM" id="Phobius"/>
    </source>
</evidence>
<keyword evidence="11" id="KW-1185">Reference proteome</keyword>
<dbReference type="Proteomes" id="UP000218267">
    <property type="component" value="Chromosome"/>
</dbReference>
<sequence>MRLINLFKIAIAAIIRNKMRSFLTMLGIVIGVGAVIAMLAIGQGSNASIRDTISSMGTNLISIKPASQSRGGVNQGQSNSQKLEVSDVYYLENNSELISAISPEIDDSGQIVYGSNNWPTQIYSGNEQYPSIKKYEVETGRIYTSQEIKKAAKVCLVGQTIIENVFTDGEDPIGKSIRFNNIPFKVIGTLKEKGNNTFGQDQDDMILAPYTTVMKRINRQTYLRAIVISAKSEDQIAETSAEITQLLRLSHKLKESADDDFEIRTQEELISNFGSISEMMLVLLGSIAGISLIVGGIGIMNIMYVSVTERTREIGLRMAIGGKGKDILQQFLLEATMLSVLGGIIGIVLGITATNIVESVLGWPVLITVDSILLSFLFCTFIGVFFGWYPARKAARMEPIEALRHE</sequence>
<dbReference type="RefSeq" id="WP_096428048.1">
    <property type="nucleotide sequence ID" value="NZ_AP018042.1"/>
</dbReference>
<evidence type="ECO:0000313" key="10">
    <source>
        <dbReference type="EMBL" id="BAX79116.1"/>
    </source>
</evidence>
<gene>
    <name evidence="10" type="ORF">ALGA_0727</name>
</gene>
<dbReference type="PANTHER" id="PTHR30572">
    <property type="entry name" value="MEMBRANE COMPONENT OF TRANSPORTER-RELATED"/>
    <property type="match status" value="1"/>
</dbReference>
<comment type="similarity">
    <text evidence="6">Belongs to the ABC-4 integral membrane protein family.</text>
</comment>
<keyword evidence="4 7" id="KW-1133">Transmembrane helix</keyword>
<dbReference type="OrthoDB" id="9770036at2"/>
<dbReference type="Pfam" id="PF02687">
    <property type="entry name" value="FtsX"/>
    <property type="match status" value="1"/>
</dbReference>
<evidence type="ECO:0000256" key="1">
    <source>
        <dbReference type="ARBA" id="ARBA00004651"/>
    </source>
</evidence>
<keyword evidence="5 7" id="KW-0472">Membrane</keyword>
<dbReference type="GO" id="GO:0022857">
    <property type="term" value="F:transmembrane transporter activity"/>
    <property type="evidence" value="ECO:0007669"/>
    <property type="project" value="TreeGrafter"/>
</dbReference>
<dbReference type="KEGG" id="mbas:ALGA_0727"/>
<evidence type="ECO:0000259" key="9">
    <source>
        <dbReference type="Pfam" id="PF12704"/>
    </source>
</evidence>
<evidence type="ECO:0000256" key="4">
    <source>
        <dbReference type="ARBA" id="ARBA00022989"/>
    </source>
</evidence>
<evidence type="ECO:0000256" key="3">
    <source>
        <dbReference type="ARBA" id="ARBA00022692"/>
    </source>
</evidence>
<feature type="transmembrane region" description="Helical" evidence="7">
    <location>
        <begin position="279"/>
        <end position="306"/>
    </location>
</feature>
<dbReference type="GO" id="GO:0005886">
    <property type="term" value="C:plasma membrane"/>
    <property type="evidence" value="ECO:0007669"/>
    <property type="project" value="UniProtKB-SubCell"/>
</dbReference>
<name>A0A1Y1CFG0_9BACT</name>
<organism evidence="10 11">
    <name type="scientific">Labilibaculum antarcticum</name>
    <dbReference type="NCBI Taxonomy" id="1717717"/>
    <lineage>
        <taxon>Bacteria</taxon>
        <taxon>Pseudomonadati</taxon>
        <taxon>Bacteroidota</taxon>
        <taxon>Bacteroidia</taxon>
        <taxon>Marinilabiliales</taxon>
        <taxon>Marinifilaceae</taxon>
        <taxon>Labilibaculum</taxon>
    </lineage>
</organism>
<evidence type="ECO:0000256" key="2">
    <source>
        <dbReference type="ARBA" id="ARBA00022475"/>
    </source>
</evidence>
<feature type="domain" description="MacB-like periplasmic core" evidence="9">
    <location>
        <begin position="21"/>
        <end position="246"/>
    </location>
</feature>
<accession>A0A1Y1CFG0</accession>
<feature type="transmembrane region" description="Helical" evidence="7">
    <location>
        <begin position="327"/>
        <end position="351"/>
    </location>
</feature>
<feature type="transmembrane region" description="Helical" evidence="7">
    <location>
        <begin position="21"/>
        <end position="41"/>
    </location>
</feature>
<dbReference type="InterPro" id="IPR050250">
    <property type="entry name" value="Macrolide_Exporter_MacB"/>
</dbReference>
<dbReference type="InterPro" id="IPR025857">
    <property type="entry name" value="MacB_PCD"/>
</dbReference>
<evidence type="ECO:0000256" key="6">
    <source>
        <dbReference type="ARBA" id="ARBA00038076"/>
    </source>
</evidence>
<evidence type="ECO:0000256" key="5">
    <source>
        <dbReference type="ARBA" id="ARBA00023136"/>
    </source>
</evidence>
<dbReference type="InterPro" id="IPR003838">
    <property type="entry name" value="ABC3_permease_C"/>
</dbReference>
<feature type="domain" description="ABC3 transporter permease C-terminal" evidence="8">
    <location>
        <begin position="286"/>
        <end position="399"/>
    </location>
</feature>
<dbReference type="Pfam" id="PF12704">
    <property type="entry name" value="MacB_PCD"/>
    <property type="match status" value="1"/>
</dbReference>
<dbReference type="AlphaFoldDB" id="A0A1Y1CFG0"/>
<keyword evidence="3 7" id="KW-0812">Transmembrane</keyword>
<comment type="subcellular location">
    <subcellularLocation>
        <location evidence="1">Cell membrane</location>
        <topology evidence="1">Multi-pass membrane protein</topology>
    </subcellularLocation>
</comment>
<reference evidence="10 11" key="1">
    <citation type="journal article" date="2018" name="Mar. Genomics">
        <title>Complete genome sequence of Marinifilaceae bacterium strain SPP2, isolated from the Antarctic marine sediment.</title>
        <authorList>
            <person name="Watanabe M."/>
            <person name="Kojima H."/>
            <person name="Fukui M."/>
        </authorList>
    </citation>
    <scope>NUCLEOTIDE SEQUENCE [LARGE SCALE GENOMIC DNA]</scope>
    <source>
        <strain evidence="10 11">SPP2</strain>
    </source>
</reference>
<dbReference type="PANTHER" id="PTHR30572:SF4">
    <property type="entry name" value="ABC TRANSPORTER PERMEASE YTRF"/>
    <property type="match status" value="1"/>
</dbReference>
<evidence type="ECO:0000313" key="11">
    <source>
        <dbReference type="Proteomes" id="UP000218267"/>
    </source>
</evidence>
<protein>
    <submittedName>
        <fullName evidence="10">Multidrug ABC transporter substrate-binding protein</fullName>
    </submittedName>
</protein>
<evidence type="ECO:0000259" key="8">
    <source>
        <dbReference type="Pfam" id="PF02687"/>
    </source>
</evidence>
<reference evidence="11" key="2">
    <citation type="journal article" date="2020" name="Antonie Van Leeuwenhoek">
        <title>Labilibaculum antarcticum sp. nov., a novel facultative anaerobic, psychrotorelant bacterium isolated from marine sediment of Antarctica.</title>
        <authorList>
            <person name="Watanabe M."/>
            <person name="Kojima H."/>
            <person name="Fukui M."/>
        </authorList>
    </citation>
    <scope>NUCLEOTIDE SEQUENCE [LARGE SCALE GENOMIC DNA]</scope>
    <source>
        <strain evidence="11">SPP2</strain>
    </source>
</reference>
<keyword evidence="2" id="KW-1003">Cell membrane</keyword>
<dbReference type="EMBL" id="AP018042">
    <property type="protein sequence ID" value="BAX79116.1"/>
    <property type="molecule type" value="Genomic_DNA"/>
</dbReference>